<dbReference type="InterPro" id="IPR013783">
    <property type="entry name" value="Ig-like_fold"/>
</dbReference>
<dbReference type="InterPro" id="IPR027954">
    <property type="entry name" value="Transcobalamin-like_C"/>
</dbReference>
<dbReference type="EMBL" id="LLKB01000001">
    <property type="protein sequence ID" value="KQC85933.1"/>
    <property type="molecule type" value="Genomic_DNA"/>
</dbReference>
<dbReference type="InterPro" id="IPR003961">
    <property type="entry name" value="FN3_dom"/>
</dbReference>
<comment type="caution">
    <text evidence="3">The sequence shown here is derived from an EMBL/GenBank/DDBJ whole genome shotgun (WGS) entry which is preliminary data.</text>
</comment>
<gene>
    <name evidence="3" type="ORF">APZ18_01660</name>
</gene>
<feature type="domain" description="Fibronectin type-III" evidence="2">
    <location>
        <begin position="515"/>
        <end position="601"/>
    </location>
</feature>
<evidence type="ECO:0000313" key="4">
    <source>
        <dbReference type="Proteomes" id="UP000050833"/>
    </source>
</evidence>
<accession>A0AAW3JTL0</accession>
<reference evidence="3 4" key="1">
    <citation type="submission" date="2015-10" db="EMBL/GenBank/DDBJ databases">
        <title>Butyribacter intestini gen. nov., sp. nov., a butyric acid-producing bacterium of the family Lachnospiraceae isolated from the human faeces.</title>
        <authorList>
            <person name="Zou Y."/>
            <person name="Xue W."/>
            <person name="Luo G."/>
            <person name="Lv M."/>
        </authorList>
    </citation>
    <scope>NUCLEOTIDE SEQUENCE [LARGE SCALE GENOMIC DNA]</scope>
    <source>
        <strain evidence="3 4">TF01-11</strain>
    </source>
</reference>
<proteinExistence type="predicted"/>
<dbReference type="Gene3D" id="2.60.40.10">
    <property type="entry name" value="Immunoglobulins"/>
    <property type="match status" value="1"/>
</dbReference>
<organism evidence="3 4">
    <name type="scientific">Butyribacter intestini</name>
    <dbReference type="NCBI Taxonomy" id="1703332"/>
    <lineage>
        <taxon>Bacteria</taxon>
        <taxon>Bacillati</taxon>
        <taxon>Bacillota</taxon>
        <taxon>Clostridia</taxon>
        <taxon>Lachnospirales</taxon>
        <taxon>Lachnospiraceae</taxon>
        <taxon>Butyribacter</taxon>
    </lineage>
</organism>
<dbReference type="Pfam" id="PF14478">
    <property type="entry name" value="DUF4430"/>
    <property type="match status" value="1"/>
</dbReference>
<protein>
    <recommendedName>
        <fullName evidence="2">Fibronectin type-III domain-containing protein</fullName>
    </recommendedName>
</protein>
<dbReference type="InterPro" id="IPR036116">
    <property type="entry name" value="FN3_sf"/>
</dbReference>
<dbReference type="InterPro" id="IPR008930">
    <property type="entry name" value="Terpenoid_cyclase/PrenylTrfase"/>
</dbReference>
<feature type="signal peptide" evidence="1">
    <location>
        <begin position="1"/>
        <end position="30"/>
    </location>
</feature>
<dbReference type="AlphaFoldDB" id="A0AAW3JTL0"/>
<evidence type="ECO:0000259" key="2">
    <source>
        <dbReference type="PROSITE" id="PS50853"/>
    </source>
</evidence>
<feature type="chain" id="PRO_5043643793" description="Fibronectin type-III domain-containing protein" evidence="1">
    <location>
        <begin position="31"/>
        <end position="601"/>
    </location>
</feature>
<dbReference type="Pfam" id="PF00041">
    <property type="entry name" value="fn3"/>
    <property type="match status" value="1"/>
</dbReference>
<keyword evidence="1" id="KW-0732">Signal</keyword>
<sequence>MRNKKAISIALSAVMAFTTAFGMTSVKANADEKEKIVVYVAAEGKNASGSAVAVSKTAIQLDEGAVAEDAIKTALDKSAYKDNYKISSSSWGDSLDSIADLDMYNVGNDWYYWGFFVNGQYANLGISSQKVNNNDKISLIYSYNNYNTSASCFNDDASKNPAGYSVYSEKAKKAQDVLAQKIYDTTFKSGKYVPGVEDSSGLYTVFSLARAGFKADKFYDAVYAKVKAQLGAIKKTTGKFYDDTNKKYVSQGSILKDGAASQTYAKIALCVTALGKDASDVNGFNLIEKLADKSIYEASSIYSRETMILMAIDSNNYELKTGDNYLTRAELVNKTVSDVDSQIKTSLEWNSLDSAVMQIQPLYAYETKDEAGVDKEAVKKACDKVLSLIYNMQGADGKYGDSYSASNAWTTAQIMITAGLFNIDVAAEENGTDLIKNGVTLYDDALGFVDTDKNTVDEGLMSFQPEQLLRGLNAAVRASEKSELMLPVEKVAYTASDDAKYTLPKENKTTAAKLAKAKITKLTAGKKQLTVKIAKVKNAKSYKVQVSTDKKFKKKVTTKTTKSTSLTIKKLKSNKKYYVRVQAVSGKTTGTYSVVKNVKVK</sequence>
<evidence type="ECO:0000313" key="3">
    <source>
        <dbReference type="EMBL" id="KQC85933.1"/>
    </source>
</evidence>
<name>A0AAW3JTL0_9FIRM</name>
<dbReference type="SUPFAM" id="SSF49265">
    <property type="entry name" value="Fibronectin type III"/>
    <property type="match status" value="1"/>
</dbReference>
<evidence type="ECO:0000256" key="1">
    <source>
        <dbReference type="SAM" id="SignalP"/>
    </source>
</evidence>
<keyword evidence="4" id="KW-1185">Reference proteome</keyword>
<dbReference type="RefSeq" id="WP_055941053.1">
    <property type="nucleotide sequence ID" value="NZ_JAQDCV010000010.1"/>
</dbReference>
<dbReference type="SUPFAM" id="SSF48239">
    <property type="entry name" value="Terpenoid cyclases/Protein prenyltransferases"/>
    <property type="match status" value="1"/>
</dbReference>
<dbReference type="Proteomes" id="UP000050833">
    <property type="component" value="Unassembled WGS sequence"/>
</dbReference>
<dbReference type="PROSITE" id="PS50853">
    <property type="entry name" value="FN3"/>
    <property type="match status" value="1"/>
</dbReference>
<dbReference type="Gene3D" id="2.170.130.30">
    <property type="match status" value="1"/>
</dbReference>